<feature type="transmembrane region" description="Helical" evidence="2">
    <location>
        <begin position="206"/>
        <end position="229"/>
    </location>
</feature>
<evidence type="ECO:0000313" key="4">
    <source>
        <dbReference type="Proteomes" id="UP000469943"/>
    </source>
</evidence>
<keyword evidence="2" id="KW-0472">Membrane</keyword>
<organism evidence="3 4">
    <name type="scientific">Bifidobacterium ramosum</name>
    <dbReference type="NCBI Taxonomy" id="1798158"/>
    <lineage>
        <taxon>Bacteria</taxon>
        <taxon>Bacillati</taxon>
        <taxon>Actinomycetota</taxon>
        <taxon>Actinomycetes</taxon>
        <taxon>Bifidobacteriales</taxon>
        <taxon>Bifidobacteriaceae</taxon>
        <taxon>Bifidobacterium</taxon>
    </lineage>
</organism>
<gene>
    <name evidence="3" type="ORF">GFD24_06465</name>
</gene>
<keyword evidence="2" id="KW-0812">Transmembrane</keyword>
<dbReference type="GO" id="GO:0005886">
    <property type="term" value="C:plasma membrane"/>
    <property type="evidence" value="ECO:0007669"/>
    <property type="project" value="TreeGrafter"/>
</dbReference>
<evidence type="ECO:0000313" key="3">
    <source>
        <dbReference type="EMBL" id="NEG71854.1"/>
    </source>
</evidence>
<feature type="region of interest" description="Disordered" evidence="1">
    <location>
        <begin position="239"/>
        <end position="280"/>
    </location>
</feature>
<dbReference type="OrthoDB" id="9812349at2"/>
<feature type="region of interest" description="Disordered" evidence="1">
    <location>
        <begin position="1"/>
        <end position="26"/>
    </location>
</feature>
<feature type="transmembrane region" description="Helical" evidence="2">
    <location>
        <begin position="136"/>
        <end position="155"/>
    </location>
</feature>
<dbReference type="PANTHER" id="PTHR34980:SF2">
    <property type="entry name" value="INNER MEMBRANE PROTEIN YHAH-RELATED"/>
    <property type="match status" value="1"/>
</dbReference>
<dbReference type="EMBL" id="WHZX01000004">
    <property type="protein sequence ID" value="NEG71854.1"/>
    <property type="molecule type" value="Genomic_DNA"/>
</dbReference>
<dbReference type="Pfam" id="PF05656">
    <property type="entry name" value="DUF805"/>
    <property type="match status" value="1"/>
</dbReference>
<comment type="caution">
    <text evidence="3">The sequence shown here is derived from an EMBL/GenBank/DDBJ whole genome shotgun (WGS) entry which is preliminary data.</text>
</comment>
<feature type="transmembrane region" description="Helical" evidence="2">
    <location>
        <begin position="95"/>
        <end position="116"/>
    </location>
</feature>
<accession>A0A7K3TCD6</accession>
<evidence type="ECO:0000256" key="2">
    <source>
        <dbReference type="SAM" id="Phobius"/>
    </source>
</evidence>
<name>A0A7K3TCD6_9BIFI</name>
<dbReference type="PANTHER" id="PTHR34980">
    <property type="entry name" value="INNER MEMBRANE PROTEIN-RELATED-RELATED"/>
    <property type="match status" value="1"/>
</dbReference>
<proteinExistence type="predicted"/>
<dbReference type="AlphaFoldDB" id="A0A7K3TCD6"/>
<keyword evidence="2" id="KW-1133">Transmembrane helix</keyword>
<protein>
    <submittedName>
        <fullName evidence="3">DUF805 domain-containing protein</fullName>
    </submittedName>
</protein>
<dbReference type="InterPro" id="IPR008523">
    <property type="entry name" value="DUF805"/>
</dbReference>
<feature type="compositionally biased region" description="Low complexity" evidence="1">
    <location>
        <begin position="256"/>
        <end position="280"/>
    </location>
</feature>
<feature type="transmembrane region" description="Helical" evidence="2">
    <location>
        <begin position="167"/>
        <end position="194"/>
    </location>
</feature>
<reference evidence="3 4" key="1">
    <citation type="submission" date="2019-10" db="EMBL/GenBank/DDBJ databases">
        <title>Bifidobacterium from non-human primates.</title>
        <authorList>
            <person name="Modesto M."/>
        </authorList>
    </citation>
    <scope>NUCLEOTIDE SEQUENCE [LARGE SCALE GENOMIC DNA]</scope>
    <source>
        <strain evidence="3 4">TREM</strain>
    </source>
</reference>
<dbReference type="Proteomes" id="UP000469943">
    <property type="component" value="Unassembled WGS sequence"/>
</dbReference>
<evidence type="ECO:0000256" key="1">
    <source>
        <dbReference type="SAM" id="MobiDB-lite"/>
    </source>
</evidence>
<sequence length="280" mass="29934">MGLSRGDEGSATMGDEPNPFMPRRDAGSENPYVTYAQRMAGTDEATGGGPAGGGHGFAKPPLWSPWYGIGFGSAIVRCFRKTFIFHGRASRGEYWWIWLFGVIVAAATGIAAYGIGSAIGLNGDGDTFSDTPLYDFVSNAVMVAQIILFLPNLSLSIRRLHDENLRGWWVILPTVLSVGAFVVSLAVVIISSLAGGDSAADGMQTIVVTVLTLIVLSLLSFLVSVVLMIMPSDPRGVRFDRMPTPTSASENPPVPRSSQPSRQPIRQPVQPSSRQPQPKA</sequence>